<keyword evidence="2" id="KW-1185">Reference proteome</keyword>
<gene>
    <name evidence="1" type="ORF">O181_123068</name>
</gene>
<dbReference type="AlphaFoldDB" id="A0A9Q3Q2T3"/>
<evidence type="ECO:0000313" key="1">
    <source>
        <dbReference type="EMBL" id="MBW0583353.1"/>
    </source>
</evidence>
<protein>
    <submittedName>
        <fullName evidence="1">Uncharacterized protein</fullName>
    </submittedName>
</protein>
<reference evidence="1" key="1">
    <citation type="submission" date="2021-03" db="EMBL/GenBank/DDBJ databases">
        <title>Draft genome sequence of rust myrtle Austropuccinia psidii MF-1, a brazilian biotype.</title>
        <authorList>
            <person name="Quecine M.C."/>
            <person name="Pachon D.M.R."/>
            <person name="Bonatelli M.L."/>
            <person name="Correr F.H."/>
            <person name="Franceschini L.M."/>
            <person name="Leite T.F."/>
            <person name="Margarido G.R.A."/>
            <person name="Almeida C.A."/>
            <person name="Ferrarezi J.A."/>
            <person name="Labate C.A."/>
        </authorList>
    </citation>
    <scope>NUCLEOTIDE SEQUENCE</scope>
    <source>
        <strain evidence="1">MF-1</strain>
    </source>
</reference>
<comment type="caution">
    <text evidence="1">The sequence shown here is derived from an EMBL/GenBank/DDBJ whole genome shotgun (WGS) entry which is preliminary data.</text>
</comment>
<organism evidence="1 2">
    <name type="scientific">Austropuccinia psidii MF-1</name>
    <dbReference type="NCBI Taxonomy" id="1389203"/>
    <lineage>
        <taxon>Eukaryota</taxon>
        <taxon>Fungi</taxon>
        <taxon>Dikarya</taxon>
        <taxon>Basidiomycota</taxon>
        <taxon>Pucciniomycotina</taxon>
        <taxon>Pucciniomycetes</taxon>
        <taxon>Pucciniales</taxon>
        <taxon>Sphaerophragmiaceae</taxon>
        <taxon>Austropuccinia</taxon>
    </lineage>
</organism>
<accession>A0A9Q3Q2T3</accession>
<evidence type="ECO:0000313" key="2">
    <source>
        <dbReference type="Proteomes" id="UP000765509"/>
    </source>
</evidence>
<proteinExistence type="predicted"/>
<name>A0A9Q3Q2T3_9BASI</name>
<dbReference type="Proteomes" id="UP000765509">
    <property type="component" value="Unassembled WGS sequence"/>
</dbReference>
<sequence>MSKNPAYYPEEESKIPIHLMEIERRKNFRFSEWAQGSGTPDTNQSEPKETETPILGISFVELHNELINSFIKTYSKHK</sequence>
<dbReference type="EMBL" id="AVOT02114940">
    <property type="protein sequence ID" value="MBW0583353.1"/>
    <property type="molecule type" value="Genomic_DNA"/>
</dbReference>